<gene>
    <name evidence="3" type="ORF">FNJ87_08470</name>
</gene>
<keyword evidence="1" id="KW-0472">Membrane</keyword>
<name>A0ABS0A6Y4_9FLAO</name>
<keyword evidence="4" id="KW-1185">Reference proteome</keyword>
<dbReference type="Proteomes" id="UP001194729">
    <property type="component" value="Unassembled WGS sequence"/>
</dbReference>
<evidence type="ECO:0000313" key="4">
    <source>
        <dbReference type="Proteomes" id="UP001194729"/>
    </source>
</evidence>
<reference evidence="3 4" key="1">
    <citation type="submission" date="2020-11" db="EMBL/GenBank/DDBJ databases">
        <title>P. mediterranea TC4 genome.</title>
        <authorList>
            <person name="Molmeret M."/>
        </authorList>
    </citation>
    <scope>NUCLEOTIDE SEQUENCE [LARGE SCALE GENOMIC DNA]</scope>
    <source>
        <strain evidence="3 4">TC4</strain>
    </source>
</reference>
<proteinExistence type="predicted"/>
<sequence>MKQLIHIFFFGFLSLAQLVTAQQPVQTVVDRNEILMGEEVKLGIKVDASISDLIVFPEQAKFGSLEVIESYPVDTIRNNDRLQLFKQYGITQWDSGDYYVPQLSILKNEAKIFSDSILVKVREVQVDTAKQKMFDIKPAIDIPDTRPTDWSWLWWLLLLLPLGLIVYLLTRKREKKTYEETLQPYEWTRYRLSKLDEQQLLEQKRSKEFYTELTYIIRKYIDSKVYGHALESTTGQLLGELKTVMVERGMNITSTTETRLKEILERADLVKFAGVAPDAITAKEDRLHTTDIIYNIHQVLPPPTEEELMMDAKYRRKQELKAQAKKIALGVGLGIVTLLFALGTWVYVEGAENVQDKLLGNELREYYEQDWLRSGYGVPEVGITTPDILVRADEDKLPEELSQYVGAFDNFQLGEDGDDLTITVSTYLFKEGAQLNELNAQNLIGPVTSGLEQDGATNIVMLDNELEHKGMKGLEFSGTFDFEGSTYEYDLWIFNENSGMQQVFVTHLEDDVEDKSREYGRLIKERILNSIEIAKIENSKKQSGK</sequence>
<keyword evidence="2" id="KW-0732">Signal</keyword>
<evidence type="ECO:0000256" key="1">
    <source>
        <dbReference type="SAM" id="Phobius"/>
    </source>
</evidence>
<accession>A0ABS0A6Y4</accession>
<feature type="signal peptide" evidence="2">
    <location>
        <begin position="1"/>
        <end position="21"/>
    </location>
</feature>
<comment type="caution">
    <text evidence="3">The sequence shown here is derived from an EMBL/GenBank/DDBJ whole genome shotgun (WGS) entry which is preliminary data.</text>
</comment>
<keyword evidence="1" id="KW-1133">Transmembrane helix</keyword>
<dbReference type="EMBL" id="JADKYU010000436">
    <property type="protein sequence ID" value="MBF4984357.1"/>
    <property type="molecule type" value="Genomic_DNA"/>
</dbReference>
<feature type="transmembrane region" description="Helical" evidence="1">
    <location>
        <begin position="152"/>
        <end position="170"/>
    </location>
</feature>
<organism evidence="3 4">
    <name type="scientific">Nonlabens mediterrranea</name>
    <dbReference type="NCBI Taxonomy" id="1419947"/>
    <lineage>
        <taxon>Bacteria</taxon>
        <taxon>Pseudomonadati</taxon>
        <taxon>Bacteroidota</taxon>
        <taxon>Flavobacteriia</taxon>
        <taxon>Flavobacteriales</taxon>
        <taxon>Flavobacteriaceae</taxon>
        <taxon>Nonlabens</taxon>
    </lineage>
</organism>
<evidence type="ECO:0008006" key="5">
    <source>
        <dbReference type="Google" id="ProtNLM"/>
    </source>
</evidence>
<feature type="chain" id="PRO_5045126013" description="DUF4381 domain-containing protein" evidence="2">
    <location>
        <begin position="22"/>
        <end position="545"/>
    </location>
</feature>
<evidence type="ECO:0000313" key="3">
    <source>
        <dbReference type="EMBL" id="MBF4984357.1"/>
    </source>
</evidence>
<evidence type="ECO:0000256" key="2">
    <source>
        <dbReference type="SAM" id="SignalP"/>
    </source>
</evidence>
<protein>
    <recommendedName>
        <fullName evidence="5">DUF4381 domain-containing protein</fullName>
    </recommendedName>
</protein>
<keyword evidence="1" id="KW-0812">Transmembrane</keyword>
<feature type="transmembrane region" description="Helical" evidence="1">
    <location>
        <begin position="327"/>
        <end position="348"/>
    </location>
</feature>